<keyword evidence="1" id="KW-1185">Reference proteome</keyword>
<name>A0ABM3UVC7_MUSDO</name>
<evidence type="ECO:0000313" key="2">
    <source>
        <dbReference type="RefSeq" id="XP_058977485.1"/>
    </source>
</evidence>
<sequence length="189" mass="21970">MNCINENIKKILTIVEPDAYLADLYKICLRKVQTGSLVVILTCQKFDISRLSPIKEMRISKEQMKSLIVIYYKSIDEITQKLLDLHEWSLLPALVVVDLAGALASTMHLKTISLCAASFWDYLHSIVIQRENRCKNITFTLPVYGIFIVRKEKEYFNELHLEMLRSLYFYRDVVVESILDIEDFLGSEI</sequence>
<evidence type="ECO:0000313" key="1">
    <source>
        <dbReference type="Proteomes" id="UP001652621"/>
    </source>
</evidence>
<protein>
    <submittedName>
        <fullName evidence="2">Uncharacterized protein LOC105262504</fullName>
    </submittedName>
</protein>
<accession>A0ABM3UVC7</accession>
<organism evidence="1 2">
    <name type="scientific">Musca domestica</name>
    <name type="common">House fly</name>
    <dbReference type="NCBI Taxonomy" id="7370"/>
    <lineage>
        <taxon>Eukaryota</taxon>
        <taxon>Metazoa</taxon>
        <taxon>Ecdysozoa</taxon>
        <taxon>Arthropoda</taxon>
        <taxon>Hexapoda</taxon>
        <taxon>Insecta</taxon>
        <taxon>Pterygota</taxon>
        <taxon>Neoptera</taxon>
        <taxon>Endopterygota</taxon>
        <taxon>Diptera</taxon>
        <taxon>Brachycera</taxon>
        <taxon>Muscomorpha</taxon>
        <taxon>Muscoidea</taxon>
        <taxon>Muscidae</taxon>
        <taxon>Musca</taxon>
    </lineage>
</organism>
<proteinExistence type="predicted"/>
<dbReference type="RefSeq" id="XP_058977485.1">
    <property type="nucleotide sequence ID" value="XM_059121502.1"/>
</dbReference>
<gene>
    <name evidence="2" type="primary">LOC105262504</name>
</gene>
<reference evidence="2" key="1">
    <citation type="submission" date="2025-08" db="UniProtKB">
        <authorList>
            <consortium name="RefSeq"/>
        </authorList>
    </citation>
    <scope>IDENTIFICATION</scope>
    <source>
        <strain evidence="2">Aabys</strain>
        <tissue evidence="2">Whole body</tissue>
    </source>
</reference>
<dbReference type="Proteomes" id="UP001652621">
    <property type="component" value="Unplaced"/>
</dbReference>
<dbReference type="GeneID" id="105262504"/>